<dbReference type="GO" id="GO:0005524">
    <property type="term" value="F:ATP binding"/>
    <property type="evidence" value="ECO:0007669"/>
    <property type="project" value="InterPro"/>
</dbReference>
<dbReference type="PANTHER" id="PTHR10046">
    <property type="entry name" value="ATP DEPENDENT LON PROTEASE FAMILY MEMBER"/>
    <property type="match status" value="1"/>
</dbReference>
<accession>A0A2U1T535</accession>
<proteinExistence type="inferred from homology"/>
<keyword evidence="1" id="KW-0720">Serine protease</keyword>
<dbReference type="AlphaFoldDB" id="A0A2U1T535"/>
<dbReference type="InterPro" id="IPR008269">
    <property type="entry name" value="Lon_proteolytic"/>
</dbReference>
<dbReference type="SUPFAM" id="SSF54211">
    <property type="entry name" value="Ribosomal protein S5 domain 2-like"/>
    <property type="match status" value="1"/>
</dbReference>
<dbReference type="PROSITE" id="PS51786">
    <property type="entry name" value="LON_PROTEOLYTIC"/>
    <property type="match status" value="1"/>
</dbReference>
<dbReference type="EMBL" id="QEEZ01000019">
    <property type="protein sequence ID" value="PWC01102.1"/>
    <property type="molecule type" value="Genomic_DNA"/>
</dbReference>
<evidence type="ECO:0000256" key="1">
    <source>
        <dbReference type="PROSITE-ProRule" id="PRU01122"/>
    </source>
</evidence>
<evidence type="ECO:0000313" key="4">
    <source>
        <dbReference type="EMBL" id="PWC01102.1"/>
    </source>
</evidence>
<dbReference type="Gene3D" id="3.30.230.10">
    <property type="match status" value="1"/>
</dbReference>
<dbReference type="Pfam" id="PF05362">
    <property type="entry name" value="Lon_C"/>
    <property type="match status" value="1"/>
</dbReference>
<dbReference type="EC" id="3.4.21.53" evidence="1"/>
<keyword evidence="5" id="KW-1185">Reference proteome</keyword>
<organism evidence="4 5">
    <name type="scientific">Corynebacterium yudongzhengii</name>
    <dbReference type="NCBI Taxonomy" id="2080740"/>
    <lineage>
        <taxon>Bacteria</taxon>
        <taxon>Bacillati</taxon>
        <taxon>Actinomycetota</taxon>
        <taxon>Actinomycetes</taxon>
        <taxon>Mycobacteriales</taxon>
        <taxon>Corynebacteriaceae</taxon>
        <taxon>Corynebacterium</taxon>
    </lineage>
</organism>
<dbReference type="SUPFAM" id="SSF50156">
    <property type="entry name" value="PDZ domain-like"/>
    <property type="match status" value="1"/>
</dbReference>
<dbReference type="GO" id="GO:0004176">
    <property type="term" value="F:ATP-dependent peptidase activity"/>
    <property type="evidence" value="ECO:0007669"/>
    <property type="project" value="UniProtKB-UniRule"/>
</dbReference>
<keyword evidence="1" id="KW-0645">Protease</keyword>
<reference evidence="5" key="1">
    <citation type="submission" date="2018-04" db="EMBL/GenBank/DDBJ databases">
        <authorList>
            <person name="Liu S."/>
            <person name="Wang Z."/>
            <person name="Li J."/>
        </authorList>
    </citation>
    <scope>NUCLEOTIDE SEQUENCE [LARGE SCALE GENOMIC DNA]</scope>
    <source>
        <strain evidence="5">2189</strain>
    </source>
</reference>
<feature type="active site" evidence="1">
    <location>
        <position position="224"/>
    </location>
</feature>
<dbReference type="InterPro" id="IPR036034">
    <property type="entry name" value="PDZ_sf"/>
</dbReference>
<feature type="domain" description="Lon proteolytic" evidence="3">
    <location>
        <begin position="219"/>
        <end position="317"/>
    </location>
</feature>
<protein>
    <recommendedName>
        <fullName evidence="1">endopeptidase La</fullName>
        <ecNumber evidence="1">3.4.21.53</ecNumber>
    </recommendedName>
</protein>
<feature type="domain" description="PDZ" evidence="2">
    <location>
        <begin position="100"/>
        <end position="178"/>
    </location>
</feature>
<dbReference type="GO" id="GO:0006508">
    <property type="term" value="P:proteolysis"/>
    <property type="evidence" value="ECO:0007669"/>
    <property type="project" value="UniProtKB-KW"/>
</dbReference>
<dbReference type="PROSITE" id="PS50106">
    <property type="entry name" value="PDZ"/>
    <property type="match status" value="1"/>
</dbReference>
<dbReference type="InterPro" id="IPR041489">
    <property type="entry name" value="PDZ_6"/>
</dbReference>
<dbReference type="GO" id="GO:0030163">
    <property type="term" value="P:protein catabolic process"/>
    <property type="evidence" value="ECO:0007669"/>
    <property type="project" value="InterPro"/>
</dbReference>
<sequence length="327" mass="34620">MDHVPFTDISLTVPYAAEGQGPMFDTLGEFDGTPVVEIDGTKSEDPDGELHMTTVSVRANMTLTQALGRWIFSNDTIVPLEQVVPPNQSPEEVEEANQAAFTMSEAAATVAAMNYLGYETEVVVADTIEGSPADGQIEANDIITAVDGEKVTEPSEVQDYVRGQAPGEEIELTVRRGEKEIPVPVVLGESEQEEGVAMVGILMSSQPVEDIDVTYNLQEVGGPSAGMIFSLAVIDKLSPGTLTGDNRVAGTGTIDEDGNVGPIGGIVHKVDAAEDEGIELFLAPSANCTEATSRDHGDMEIAAVDTLDDAINAMKAYDAGEEFPRCE</sequence>
<dbReference type="CDD" id="cd06779">
    <property type="entry name" value="cpPDZ_Deg_HtrA-like"/>
    <property type="match status" value="1"/>
</dbReference>
<dbReference type="InterPro" id="IPR020568">
    <property type="entry name" value="Ribosomal_Su5_D2-typ_SF"/>
</dbReference>
<dbReference type="InterPro" id="IPR027065">
    <property type="entry name" value="Lon_Prtase"/>
</dbReference>
<dbReference type="OrthoDB" id="2356897at2"/>
<dbReference type="SMART" id="SM00228">
    <property type="entry name" value="PDZ"/>
    <property type="match status" value="1"/>
</dbReference>
<evidence type="ECO:0000259" key="3">
    <source>
        <dbReference type="PROSITE" id="PS51786"/>
    </source>
</evidence>
<dbReference type="GO" id="GO:0004252">
    <property type="term" value="F:serine-type endopeptidase activity"/>
    <property type="evidence" value="ECO:0007669"/>
    <property type="project" value="UniProtKB-UniRule"/>
</dbReference>
<dbReference type="Proteomes" id="UP000244989">
    <property type="component" value="Unassembled WGS sequence"/>
</dbReference>
<comment type="caution">
    <text evidence="4">The sequence shown here is derived from an EMBL/GenBank/DDBJ whole genome shotgun (WGS) entry which is preliminary data.</text>
</comment>
<name>A0A2U1T535_9CORY</name>
<keyword evidence="1" id="KW-0378">Hydrolase</keyword>
<dbReference type="InterPro" id="IPR014721">
    <property type="entry name" value="Ribsml_uS5_D2-typ_fold_subgr"/>
</dbReference>
<comment type="similarity">
    <text evidence="1">Belongs to the peptidase S16 family.</text>
</comment>
<evidence type="ECO:0000313" key="5">
    <source>
        <dbReference type="Proteomes" id="UP000244989"/>
    </source>
</evidence>
<dbReference type="InterPro" id="IPR001478">
    <property type="entry name" value="PDZ"/>
</dbReference>
<gene>
    <name evidence="4" type="ORF">DF222_09270</name>
</gene>
<dbReference type="Pfam" id="PF17820">
    <property type="entry name" value="PDZ_6"/>
    <property type="match status" value="1"/>
</dbReference>
<comment type="catalytic activity">
    <reaction evidence="1">
        <text>Hydrolysis of proteins in presence of ATP.</text>
        <dbReference type="EC" id="3.4.21.53"/>
    </reaction>
</comment>
<evidence type="ECO:0000259" key="2">
    <source>
        <dbReference type="PROSITE" id="PS50106"/>
    </source>
</evidence>
<dbReference type="KEGG" id="cyz:C3B44_02895"/>
<feature type="active site" evidence="1">
    <location>
        <position position="269"/>
    </location>
</feature>